<dbReference type="OrthoDB" id="2999674at2759"/>
<reference evidence="1 2" key="1">
    <citation type="journal article" date="2012" name="New Phytol.">
        <title>Insight into trade-off between wood decay and parasitism from the genome of a fungal forest pathogen.</title>
        <authorList>
            <person name="Olson A."/>
            <person name="Aerts A."/>
            <person name="Asiegbu F."/>
            <person name="Belbahri L."/>
            <person name="Bouzid O."/>
            <person name="Broberg A."/>
            <person name="Canback B."/>
            <person name="Coutinho P.M."/>
            <person name="Cullen D."/>
            <person name="Dalman K."/>
            <person name="Deflorio G."/>
            <person name="van Diepen L.T."/>
            <person name="Dunand C."/>
            <person name="Duplessis S."/>
            <person name="Durling M."/>
            <person name="Gonthier P."/>
            <person name="Grimwood J."/>
            <person name="Fossdal C.G."/>
            <person name="Hansson D."/>
            <person name="Henrissat B."/>
            <person name="Hietala A."/>
            <person name="Himmelstrand K."/>
            <person name="Hoffmeister D."/>
            <person name="Hogberg N."/>
            <person name="James T.Y."/>
            <person name="Karlsson M."/>
            <person name="Kohler A."/>
            <person name="Kues U."/>
            <person name="Lee Y.H."/>
            <person name="Lin Y.C."/>
            <person name="Lind M."/>
            <person name="Lindquist E."/>
            <person name="Lombard V."/>
            <person name="Lucas S."/>
            <person name="Lunden K."/>
            <person name="Morin E."/>
            <person name="Murat C."/>
            <person name="Park J."/>
            <person name="Raffaello T."/>
            <person name="Rouze P."/>
            <person name="Salamov A."/>
            <person name="Schmutz J."/>
            <person name="Solheim H."/>
            <person name="Stahlberg J."/>
            <person name="Velez H."/>
            <person name="de Vries R.P."/>
            <person name="Wiebenga A."/>
            <person name="Woodward S."/>
            <person name="Yakovlev I."/>
            <person name="Garbelotto M."/>
            <person name="Martin F."/>
            <person name="Grigoriev I.V."/>
            <person name="Stenlid J."/>
        </authorList>
    </citation>
    <scope>NUCLEOTIDE SEQUENCE [LARGE SCALE GENOMIC DNA]</scope>
    <source>
        <strain evidence="1 2">TC 32-1</strain>
    </source>
</reference>
<dbReference type="AlphaFoldDB" id="W4K3D5"/>
<keyword evidence="2" id="KW-1185">Reference proteome</keyword>
<evidence type="ECO:0000313" key="2">
    <source>
        <dbReference type="Proteomes" id="UP000030671"/>
    </source>
</evidence>
<dbReference type="EMBL" id="KI925459">
    <property type="protein sequence ID" value="ETW80312.1"/>
    <property type="molecule type" value="Genomic_DNA"/>
</dbReference>
<dbReference type="InParanoid" id="W4K3D5"/>
<protein>
    <submittedName>
        <fullName evidence="1">Uncharacterized protein</fullName>
    </submittedName>
</protein>
<dbReference type="eggNOG" id="ENOG502SWKJ">
    <property type="taxonomic scope" value="Eukaryota"/>
</dbReference>
<dbReference type="KEGG" id="hir:HETIRDRAFT_434492"/>
<evidence type="ECO:0000313" key="1">
    <source>
        <dbReference type="EMBL" id="ETW80312.1"/>
    </source>
</evidence>
<dbReference type="HOGENOM" id="CLU_504381_0_0_1"/>
<dbReference type="RefSeq" id="XP_009547078.1">
    <property type="nucleotide sequence ID" value="XM_009548783.1"/>
</dbReference>
<proteinExistence type="predicted"/>
<sequence length="540" mass="60808">MDTLQFPPEVLSEIFLNSLDLQLEVGYLPRIHPDAAPVLLTRVCRYWRNVALSSPRLWSRMLLPSLPPALPQRNSLLKRIPFWLSLSGSLPLSITLRISGRFPALAPRYATLLCGESHRWESVRLHLGLVKIETLPPVGSLEMLREFLYEGNTNKVGSVIPPFLTSFASAPRLRTVTINNDMAWTWALPWTNLTSLKMVCETAKFPPDVMRRVCESLQACACLEFLVIRFKLPYDGEPPLPSRLPVVFPQLTQFSLNADLPEIIGSFMDMFDMPRLGVLNLTVSEHRRADNAPDPHEEIMASILSFLARNGDQIDRLYLEISILPDSDLVRILQRVPNIQVLDIKDEGVTPLLWNALTIHYDSQGRVQAGQNLRLTDISCVASTSYLGNWDYTQVVPCLPLSVDAAHGGAGSLGVPGTATGQITFAGELLPAENRAPLDELQYWLAKVSNPEYSINFARMIQSRWLLPPNARAEGQVAQLTGMRLVHFDLHIVEMISRDWYTALLKSWGEGLRLSVWCSLRRQAYWRQTLNSVMNPQLAQ</sequence>
<accession>W4K3D5</accession>
<name>W4K3D5_HETIT</name>
<dbReference type="Proteomes" id="UP000030671">
    <property type="component" value="Unassembled WGS sequence"/>
</dbReference>
<organism evidence="1 2">
    <name type="scientific">Heterobasidion irregulare (strain TC 32-1)</name>
    <dbReference type="NCBI Taxonomy" id="747525"/>
    <lineage>
        <taxon>Eukaryota</taxon>
        <taxon>Fungi</taxon>
        <taxon>Dikarya</taxon>
        <taxon>Basidiomycota</taxon>
        <taxon>Agaricomycotina</taxon>
        <taxon>Agaricomycetes</taxon>
        <taxon>Russulales</taxon>
        <taxon>Bondarzewiaceae</taxon>
        <taxon>Heterobasidion</taxon>
        <taxon>Heterobasidion annosum species complex</taxon>
    </lineage>
</organism>
<gene>
    <name evidence="1" type="ORF">HETIRDRAFT_434492</name>
</gene>
<dbReference type="GeneID" id="20674750"/>